<keyword evidence="2" id="KW-1185">Reference proteome</keyword>
<dbReference type="AlphaFoldDB" id="A0AAV1APX9"/>
<gene>
    <name evidence="1" type="ORF">VFH_V040520</name>
</gene>
<reference evidence="1 2" key="1">
    <citation type="submission" date="2023-01" db="EMBL/GenBank/DDBJ databases">
        <authorList>
            <person name="Kreplak J."/>
        </authorList>
    </citation>
    <scope>NUCLEOTIDE SEQUENCE [LARGE SCALE GENOMIC DNA]</scope>
</reference>
<dbReference type="EMBL" id="OX451740">
    <property type="protein sequence ID" value="CAI8612569.1"/>
    <property type="molecule type" value="Genomic_DNA"/>
</dbReference>
<dbReference type="Proteomes" id="UP001157006">
    <property type="component" value="Chromosome 5"/>
</dbReference>
<proteinExistence type="predicted"/>
<organism evidence="1 2">
    <name type="scientific">Vicia faba</name>
    <name type="common">Broad bean</name>
    <name type="synonym">Faba vulgaris</name>
    <dbReference type="NCBI Taxonomy" id="3906"/>
    <lineage>
        <taxon>Eukaryota</taxon>
        <taxon>Viridiplantae</taxon>
        <taxon>Streptophyta</taxon>
        <taxon>Embryophyta</taxon>
        <taxon>Tracheophyta</taxon>
        <taxon>Spermatophyta</taxon>
        <taxon>Magnoliopsida</taxon>
        <taxon>eudicotyledons</taxon>
        <taxon>Gunneridae</taxon>
        <taxon>Pentapetalae</taxon>
        <taxon>rosids</taxon>
        <taxon>fabids</taxon>
        <taxon>Fabales</taxon>
        <taxon>Fabaceae</taxon>
        <taxon>Papilionoideae</taxon>
        <taxon>50 kb inversion clade</taxon>
        <taxon>NPAAA clade</taxon>
        <taxon>Hologalegina</taxon>
        <taxon>IRL clade</taxon>
        <taxon>Fabeae</taxon>
        <taxon>Vicia</taxon>
    </lineage>
</organism>
<evidence type="ECO:0000313" key="1">
    <source>
        <dbReference type="EMBL" id="CAI8612569.1"/>
    </source>
</evidence>
<name>A0AAV1APX9_VICFA</name>
<sequence>MDAYNDIQMLLKSIQQNENKWEKRFVDVQSKEKEGLKKDVSELISDVVSASDVYFEHAKEQVLFLYPNLDLSLLEFLKVVRDSDFLDEDTLSSPKIPTPIDKNYGHNVKQKAWRTFVVPFILTALSLSACFEPFAKEVYGCDSLVDFNDTTLRIQ</sequence>
<accession>A0AAV1APX9</accession>
<evidence type="ECO:0000313" key="2">
    <source>
        <dbReference type="Proteomes" id="UP001157006"/>
    </source>
</evidence>
<protein>
    <submittedName>
        <fullName evidence="1">Uncharacterized protein</fullName>
    </submittedName>
</protein>